<reference evidence="7" key="1">
    <citation type="submission" date="2007-07" db="EMBL/GenBank/DDBJ databases">
        <title>PCAP assembly of the Caenorhabditis remanei genome.</title>
        <authorList>
            <consortium name="The Caenorhabditis remanei Sequencing Consortium"/>
            <person name="Wilson R.K."/>
        </authorList>
    </citation>
    <scope>NUCLEOTIDE SEQUENCE [LARGE SCALE GENOMIC DNA]</scope>
    <source>
        <strain evidence="7">PB4641</strain>
    </source>
</reference>
<evidence type="ECO:0000256" key="1">
    <source>
        <dbReference type="ARBA" id="ARBA00004167"/>
    </source>
</evidence>
<sequence length="488" mass="55935">MVILKTFKSSLCIVSVFLFVFFIVLNYNLLSESYSNSFKNMLQLGASERNVDDLFPIKFYHIAFVDYRTNTPRLRIFSINGCLRNSKYLNVDIYQKGMRTPTRMKVYGRPLEGHCPSAYWLATPCFFSAHTFETHLTVTGGLTKVVIELGLRQVELSVQEIHNPVQIGITMCVQPVYYYTQWQNIVLYIEAWRAQGATRFIVFYHSSTKDTRKVLDYYQKLGIIELRPWPSFGNLPNDIAEKYPNIDNSAYIFAYFLALNICILEVKTTIGAVIDFDEIAVPLNGTTLDYATKEMTGTNVGALIFENNYVSMNPSIYTSDFSGVSSPTFYSKIGPQKVRHSKFKRFISYLLFQFIFNASVIELCQVHHVESFLDKSKITKKSDGALLHLRFNVNSLKANTISKPFRFFPNNASHHIENMHETVWNKVKSIFGKTPPPVSLKSLNTFNICEKRSENQGMCHGATCKSDMDAVHEWVYDRTEGVFLSGEY</sequence>
<keyword evidence="4 6" id="KW-0808">Transferase</keyword>
<keyword evidence="6" id="KW-1133">Transmembrane helix</keyword>
<keyword evidence="3 6" id="KW-0328">Glycosyltransferase</keyword>
<comment type="similarity">
    <text evidence="2 6">Belongs to the glycosyltransferase 92 family.</text>
</comment>
<evidence type="ECO:0000256" key="2">
    <source>
        <dbReference type="ARBA" id="ARBA00007647"/>
    </source>
</evidence>
<proteinExistence type="inferred from homology"/>
<dbReference type="GO" id="GO:0016020">
    <property type="term" value="C:membrane"/>
    <property type="evidence" value="ECO:0007669"/>
    <property type="project" value="UniProtKB-SubCell"/>
</dbReference>
<dbReference type="eggNOG" id="ENOG502TGET">
    <property type="taxonomic scope" value="Eukaryota"/>
</dbReference>
<keyword evidence="6" id="KW-0812">Transmembrane</keyword>
<dbReference type="InParanoid" id="E3LHZ7"/>
<dbReference type="Proteomes" id="UP000008281">
    <property type="component" value="Unassembled WGS sequence"/>
</dbReference>
<evidence type="ECO:0000256" key="3">
    <source>
        <dbReference type="ARBA" id="ARBA00022676"/>
    </source>
</evidence>
<dbReference type="GO" id="GO:0016757">
    <property type="term" value="F:glycosyltransferase activity"/>
    <property type="evidence" value="ECO:0007669"/>
    <property type="project" value="UniProtKB-UniRule"/>
</dbReference>
<dbReference type="EMBL" id="DS268409">
    <property type="protein sequence ID" value="EFO95232.1"/>
    <property type="molecule type" value="Genomic_DNA"/>
</dbReference>
<evidence type="ECO:0000256" key="4">
    <source>
        <dbReference type="ARBA" id="ARBA00022679"/>
    </source>
</evidence>
<dbReference type="AlphaFoldDB" id="E3LHZ7"/>
<comment type="subcellular location">
    <subcellularLocation>
        <location evidence="1">Membrane</location>
        <topology evidence="1">Single-pass membrane protein</topology>
    </subcellularLocation>
</comment>
<keyword evidence="5 6" id="KW-0472">Membrane</keyword>
<accession>E3LHZ7</accession>
<feature type="transmembrane region" description="Helical" evidence="6">
    <location>
        <begin position="12"/>
        <end position="30"/>
    </location>
</feature>
<dbReference type="PANTHER" id="PTHR47024">
    <property type="entry name" value="BIOFILM ABSENT ON HEAD (AFTER YERSINIA EXPOSURE)-RELATED"/>
    <property type="match status" value="1"/>
</dbReference>
<protein>
    <recommendedName>
        <fullName evidence="6">Glycosyltransferase family 92 protein</fullName>
        <ecNumber evidence="6">2.4.1.-</ecNumber>
    </recommendedName>
</protein>
<keyword evidence="8" id="KW-1185">Reference proteome</keyword>
<dbReference type="Pfam" id="PF01697">
    <property type="entry name" value="Glyco_transf_92"/>
    <property type="match status" value="1"/>
</dbReference>
<dbReference type="EC" id="2.4.1.-" evidence="6"/>
<dbReference type="PANTHER" id="PTHR47024:SF2">
    <property type="entry name" value="GLYCOSYLTRANSFERASE FAMILY 92 PROTEIN"/>
    <property type="match status" value="1"/>
</dbReference>
<evidence type="ECO:0000256" key="6">
    <source>
        <dbReference type="RuleBase" id="RU366017"/>
    </source>
</evidence>
<evidence type="ECO:0000313" key="7">
    <source>
        <dbReference type="EMBL" id="EFO95232.1"/>
    </source>
</evidence>
<organism evidence="8">
    <name type="scientific">Caenorhabditis remanei</name>
    <name type="common">Caenorhabditis vulgaris</name>
    <dbReference type="NCBI Taxonomy" id="31234"/>
    <lineage>
        <taxon>Eukaryota</taxon>
        <taxon>Metazoa</taxon>
        <taxon>Ecdysozoa</taxon>
        <taxon>Nematoda</taxon>
        <taxon>Chromadorea</taxon>
        <taxon>Rhabditida</taxon>
        <taxon>Rhabditina</taxon>
        <taxon>Rhabditomorpha</taxon>
        <taxon>Rhabditoidea</taxon>
        <taxon>Rhabditidae</taxon>
        <taxon>Peloderinae</taxon>
        <taxon>Caenorhabditis</taxon>
    </lineage>
</organism>
<evidence type="ECO:0000313" key="8">
    <source>
        <dbReference type="Proteomes" id="UP000008281"/>
    </source>
</evidence>
<dbReference type="InterPro" id="IPR008166">
    <property type="entry name" value="Glyco_transf_92"/>
</dbReference>
<dbReference type="HOGENOM" id="CLU_048942_0_0_1"/>
<dbReference type="OrthoDB" id="2526284at2759"/>
<evidence type="ECO:0000256" key="5">
    <source>
        <dbReference type="ARBA" id="ARBA00023136"/>
    </source>
</evidence>
<name>E3LHZ7_CAERE</name>
<gene>
    <name evidence="7" type="ORF">CRE_08873</name>
</gene>